<protein>
    <submittedName>
        <fullName evidence="4">Aspartic proteinase-like</fullName>
    </submittedName>
</protein>
<dbReference type="OrthoDB" id="69496at2759"/>
<name>A0A834T6E8_9FABA</name>
<feature type="domain" description="Saposin B type region 2" evidence="3">
    <location>
        <begin position="53"/>
        <end position="73"/>
    </location>
</feature>
<dbReference type="Proteomes" id="UP000634136">
    <property type="component" value="Unassembled WGS sequence"/>
</dbReference>
<keyword evidence="5" id="KW-1185">Reference proteome</keyword>
<comment type="caution">
    <text evidence="4">The sequence shown here is derived from an EMBL/GenBank/DDBJ whole genome shotgun (WGS) entry which is preliminary data.</text>
</comment>
<dbReference type="Pfam" id="PF00026">
    <property type="entry name" value="Asp"/>
    <property type="match status" value="1"/>
</dbReference>
<dbReference type="PANTHER" id="PTHR47966:SF28">
    <property type="entry name" value="OS01G0290000 PROTEIN"/>
    <property type="match status" value="1"/>
</dbReference>
<accession>A0A834T6E8</accession>
<proteinExistence type="inferred from homology"/>
<dbReference type="InterPro" id="IPR008138">
    <property type="entry name" value="SapB_2"/>
</dbReference>
<feature type="domain" description="Peptidase A1" evidence="2">
    <location>
        <begin position="176"/>
        <end position="229"/>
    </location>
</feature>
<dbReference type="PANTHER" id="PTHR47966">
    <property type="entry name" value="BETA-SITE APP-CLEAVING ENZYME, ISOFORM A-RELATED"/>
    <property type="match status" value="1"/>
</dbReference>
<dbReference type="InterPro" id="IPR001461">
    <property type="entry name" value="Aspartic_peptidase_A1"/>
</dbReference>
<dbReference type="InterPro" id="IPR021109">
    <property type="entry name" value="Peptidase_aspartic_dom_sf"/>
</dbReference>
<dbReference type="SUPFAM" id="SSF50630">
    <property type="entry name" value="Acid proteases"/>
    <property type="match status" value="1"/>
</dbReference>
<evidence type="ECO:0000313" key="4">
    <source>
        <dbReference type="EMBL" id="KAF7816265.1"/>
    </source>
</evidence>
<dbReference type="GO" id="GO:0004190">
    <property type="term" value="F:aspartic-type endopeptidase activity"/>
    <property type="evidence" value="ECO:0007669"/>
    <property type="project" value="InterPro"/>
</dbReference>
<dbReference type="InterPro" id="IPR033121">
    <property type="entry name" value="PEPTIDASE_A1"/>
</dbReference>
<dbReference type="EMBL" id="JAAIUW010000009">
    <property type="protein sequence ID" value="KAF7816265.1"/>
    <property type="molecule type" value="Genomic_DNA"/>
</dbReference>
<dbReference type="AlphaFoldDB" id="A0A834T6E8"/>
<comment type="similarity">
    <text evidence="1">Belongs to the peptidase A1 family.</text>
</comment>
<evidence type="ECO:0000256" key="1">
    <source>
        <dbReference type="ARBA" id="ARBA00007447"/>
    </source>
</evidence>
<gene>
    <name evidence="4" type="ORF">G2W53_030234</name>
</gene>
<dbReference type="Gene3D" id="2.60.40.1960">
    <property type="match status" value="1"/>
</dbReference>
<organism evidence="4 5">
    <name type="scientific">Senna tora</name>
    <dbReference type="NCBI Taxonomy" id="362788"/>
    <lineage>
        <taxon>Eukaryota</taxon>
        <taxon>Viridiplantae</taxon>
        <taxon>Streptophyta</taxon>
        <taxon>Embryophyta</taxon>
        <taxon>Tracheophyta</taxon>
        <taxon>Spermatophyta</taxon>
        <taxon>Magnoliopsida</taxon>
        <taxon>eudicotyledons</taxon>
        <taxon>Gunneridae</taxon>
        <taxon>Pentapetalae</taxon>
        <taxon>rosids</taxon>
        <taxon>fabids</taxon>
        <taxon>Fabales</taxon>
        <taxon>Fabaceae</taxon>
        <taxon>Caesalpinioideae</taxon>
        <taxon>Cassia clade</taxon>
        <taxon>Senna</taxon>
    </lineage>
</organism>
<evidence type="ECO:0000313" key="5">
    <source>
        <dbReference type="Proteomes" id="UP000634136"/>
    </source>
</evidence>
<sequence length="274" mass="31189">MGLGVINIWSWFGWWRNTLEKINNNGSIPSLKWDIFSLEERHYYLVQPYMLPSECKEVVSQYGDRIWDLLVSKLCERLPSSAGVSTISCDSISQMPNVTLTIGDKPFNLHHSTADIFQHHGAQTSVHSFMFICSLLPSFSTGLMRIGWKKTRLDLQTIQAARKEVRPLKDCLLFPYSRYKSRTYKKNGTSSQITYDIGSISGFFSQDNVKVGDVVVKNQDFIEATQESTMVEQDVVDEKVFSFWHNADPEAQEGGEIVFGGVDPNHFKGKLMQN</sequence>
<reference evidence="4" key="1">
    <citation type="submission" date="2020-09" db="EMBL/GenBank/DDBJ databases">
        <title>Genome-Enabled Discovery of Anthraquinone Biosynthesis in Senna tora.</title>
        <authorList>
            <person name="Kang S.-H."/>
            <person name="Pandey R.P."/>
            <person name="Lee C.-M."/>
            <person name="Sim J.-S."/>
            <person name="Jeong J.-T."/>
            <person name="Choi B.-S."/>
            <person name="Jung M."/>
            <person name="Ginzburg D."/>
            <person name="Zhao K."/>
            <person name="Won S.Y."/>
            <person name="Oh T.-J."/>
            <person name="Yu Y."/>
            <person name="Kim N.-H."/>
            <person name="Lee O.R."/>
            <person name="Lee T.-H."/>
            <person name="Bashyal P."/>
            <person name="Kim T.-S."/>
            <person name="Lee W.-H."/>
            <person name="Kawkins C."/>
            <person name="Kim C.-K."/>
            <person name="Kim J.S."/>
            <person name="Ahn B.O."/>
            <person name="Rhee S.Y."/>
            <person name="Sohng J.K."/>
        </authorList>
    </citation>
    <scope>NUCLEOTIDE SEQUENCE</scope>
    <source>
        <tissue evidence="4">Leaf</tissue>
    </source>
</reference>
<dbReference type="Pfam" id="PF03489">
    <property type="entry name" value="SapB_2"/>
    <property type="match status" value="1"/>
</dbReference>
<evidence type="ECO:0000259" key="2">
    <source>
        <dbReference type="Pfam" id="PF00026"/>
    </source>
</evidence>
<dbReference type="GO" id="GO:0006508">
    <property type="term" value="P:proteolysis"/>
    <property type="evidence" value="ECO:0007669"/>
    <property type="project" value="InterPro"/>
</dbReference>
<dbReference type="Gene3D" id="2.40.70.10">
    <property type="entry name" value="Acid Proteases"/>
    <property type="match status" value="2"/>
</dbReference>
<evidence type="ECO:0000259" key="3">
    <source>
        <dbReference type="Pfam" id="PF03489"/>
    </source>
</evidence>